<evidence type="ECO:0000256" key="1">
    <source>
        <dbReference type="SAM" id="Phobius"/>
    </source>
</evidence>
<name>A0A4D6LGZ0_VIGUN</name>
<evidence type="ECO:0000313" key="2">
    <source>
        <dbReference type="EMBL" id="QCD87414.1"/>
    </source>
</evidence>
<keyword evidence="1" id="KW-0812">Transmembrane</keyword>
<evidence type="ECO:0000313" key="3">
    <source>
        <dbReference type="Proteomes" id="UP000501690"/>
    </source>
</evidence>
<keyword evidence="3" id="KW-1185">Reference proteome</keyword>
<dbReference type="Proteomes" id="UP000501690">
    <property type="component" value="Linkage Group LG3"/>
</dbReference>
<protein>
    <submittedName>
        <fullName evidence="2">Uncharacterized protein</fullName>
    </submittedName>
</protein>
<keyword evidence="1" id="KW-1133">Transmembrane helix</keyword>
<accession>A0A4D6LGZ0</accession>
<sequence>MRSDPPGDSLLSEALLMFGAWRQEGSARRSMPDGEKAPPGGLRLAALRQCQARAQSLVDHVCWTMGSEVRRVGLRAGRFVEATPRADMFVGASYIMGPWSKYLQTRRPPFYRAQQRCETTLFLFLMTSAGFLPICTVNFAGSPPSSSFIYILELARKG</sequence>
<proteinExistence type="predicted"/>
<gene>
    <name evidence="2" type="ORF">DEO72_LG3g1950</name>
</gene>
<feature type="transmembrane region" description="Helical" evidence="1">
    <location>
        <begin position="121"/>
        <end position="140"/>
    </location>
</feature>
<organism evidence="2 3">
    <name type="scientific">Vigna unguiculata</name>
    <name type="common">Cowpea</name>
    <dbReference type="NCBI Taxonomy" id="3917"/>
    <lineage>
        <taxon>Eukaryota</taxon>
        <taxon>Viridiplantae</taxon>
        <taxon>Streptophyta</taxon>
        <taxon>Embryophyta</taxon>
        <taxon>Tracheophyta</taxon>
        <taxon>Spermatophyta</taxon>
        <taxon>Magnoliopsida</taxon>
        <taxon>eudicotyledons</taxon>
        <taxon>Gunneridae</taxon>
        <taxon>Pentapetalae</taxon>
        <taxon>rosids</taxon>
        <taxon>fabids</taxon>
        <taxon>Fabales</taxon>
        <taxon>Fabaceae</taxon>
        <taxon>Papilionoideae</taxon>
        <taxon>50 kb inversion clade</taxon>
        <taxon>NPAAA clade</taxon>
        <taxon>indigoferoid/millettioid clade</taxon>
        <taxon>Phaseoleae</taxon>
        <taxon>Vigna</taxon>
    </lineage>
</organism>
<dbReference type="AlphaFoldDB" id="A0A4D6LGZ0"/>
<keyword evidence="1" id="KW-0472">Membrane</keyword>
<reference evidence="2 3" key="1">
    <citation type="submission" date="2019-04" db="EMBL/GenBank/DDBJ databases">
        <title>An improved genome assembly and genetic linkage map for asparagus bean, Vigna unguiculata ssp. sesquipedialis.</title>
        <authorList>
            <person name="Xia Q."/>
            <person name="Zhang R."/>
            <person name="Dong Y."/>
        </authorList>
    </citation>
    <scope>NUCLEOTIDE SEQUENCE [LARGE SCALE GENOMIC DNA]</scope>
    <source>
        <tissue evidence="2">Leaf</tissue>
    </source>
</reference>
<dbReference type="EMBL" id="CP039347">
    <property type="protein sequence ID" value="QCD87414.1"/>
    <property type="molecule type" value="Genomic_DNA"/>
</dbReference>